<keyword evidence="3" id="KW-0378">Hydrolase</keyword>
<evidence type="ECO:0000256" key="1">
    <source>
        <dbReference type="SAM" id="SignalP"/>
    </source>
</evidence>
<dbReference type="AlphaFoldDB" id="A0A377Q3X2"/>
<dbReference type="InterPro" id="IPR012338">
    <property type="entry name" value="Beta-lactam/transpept-like"/>
</dbReference>
<dbReference type="GO" id="GO:0008800">
    <property type="term" value="F:beta-lactamase activity"/>
    <property type="evidence" value="ECO:0007669"/>
    <property type="project" value="UniProtKB-EC"/>
</dbReference>
<sequence length="283" mass="31934">MFVKNRLLVVAVMFSVMGSAQAFDADYQKLFKGYDGCFMLYDNSSKKMVAEYNPDQRCAERIPANSTFKFPLALMAFDDGIMKKDSVYKWNGKPYELPGWSNDQTPASWEKYSVVWVSQQIAPELGLAKIKKYLAQFNYGNQDFTGDPGKNNGLTNAWLSSSLKISAKEQMSLLQRFANRSLPVSNEAMLETKKIIYAGQLYQGADYYGKTGSGWKNRNDHGENNGKMRDGWYIGMVENAGKEYLFVSNITDKTQPEASNKQMGGPIAKEISLQLLNSYFSDK</sequence>
<dbReference type="InterPro" id="IPR001460">
    <property type="entry name" value="PCN-bd_Tpept"/>
</dbReference>
<dbReference type="Gene3D" id="3.40.710.10">
    <property type="entry name" value="DD-peptidase/beta-lactamase superfamily"/>
    <property type="match status" value="1"/>
</dbReference>
<dbReference type="OrthoDB" id="9762883at2"/>
<evidence type="ECO:0000313" key="6">
    <source>
        <dbReference type="Proteomes" id="UP000295794"/>
    </source>
</evidence>
<accession>A0A377Q3X2</accession>
<dbReference type="EC" id="3.5.2.6" evidence="3"/>
<protein>
    <submittedName>
        <fullName evidence="3">Beta-lactamase OXA-1</fullName>
        <ecNumber evidence="3">3.5.2.6</ecNumber>
    </submittedName>
    <submittedName>
        <fullName evidence="4">Beta-lactamase class D/beta-lactamase class D OXA-1</fullName>
    </submittedName>
</protein>
<dbReference type="EMBL" id="SMBT01000001">
    <property type="protein sequence ID" value="TCU90438.1"/>
    <property type="molecule type" value="Genomic_DNA"/>
</dbReference>
<keyword evidence="6" id="KW-1185">Reference proteome</keyword>
<evidence type="ECO:0000313" key="5">
    <source>
        <dbReference type="Proteomes" id="UP000255108"/>
    </source>
</evidence>
<reference evidence="3 5" key="1">
    <citation type="submission" date="2018-06" db="EMBL/GenBank/DDBJ databases">
        <authorList>
            <consortium name="Pathogen Informatics"/>
            <person name="Doyle S."/>
        </authorList>
    </citation>
    <scope>NUCLEOTIDE SEQUENCE [LARGE SCALE GENOMIC DNA]</scope>
    <source>
        <strain evidence="3 5">NCTC11159</strain>
    </source>
</reference>
<dbReference type="Proteomes" id="UP000295794">
    <property type="component" value="Unassembled WGS sequence"/>
</dbReference>
<name>A0A377Q3X2_9NEIS</name>
<dbReference type="RefSeq" id="WP_115225910.1">
    <property type="nucleotide sequence ID" value="NZ_CAWOLO010000001.1"/>
</dbReference>
<feature type="signal peptide" evidence="1">
    <location>
        <begin position="1"/>
        <end position="22"/>
    </location>
</feature>
<reference evidence="4 6" key="2">
    <citation type="submission" date="2019-03" db="EMBL/GenBank/DDBJ databases">
        <title>Genomic Encyclopedia of Type Strains, Phase IV (KMG-IV): sequencing the most valuable type-strain genomes for metagenomic binning, comparative biology and taxonomic classification.</title>
        <authorList>
            <person name="Goeker M."/>
        </authorList>
    </citation>
    <scope>NUCLEOTIDE SEQUENCE [LARGE SCALE GENOMIC DNA]</scope>
    <source>
        <strain evidence="4 6">DSM 3764</strain>
    </source>
</reference>
<feature type="domain" description="Penicillin-binding protein transpeptidase" evidence="2">
    <location>
        <begin position="36"/>
        <end position="271"/>
    </location>
</feature>
<dbReference type="EMBL" id="UGHR01000001">
    <property type="protein sequence ID" value="STQ89465.1"/>
    <property type="molecule type" value="Genomic_DNA"/>
</dbReference>
<feature type="chain" id="PRO_5017027991" evidence="1">
    <location>
        <begin position="23"/>
        <end position="283"/>
    </location>
</feature>
<organism evidence="3 5">
    <name type="scientific">Iodobacter fluviatilis</name>
    <dbReference type="NCBI Taxonomy" id="537"/>
    <lineage>
        <taxon>Bacteria</taxon>
        <taxon>Pseudomonadati</taxon>
        <taxon>Pseudomonadota</taxon>
        <taxon>Betaproteobacteria</taxon>
        <taxon>Neisseriales</taxon>
        <taxon>Chitinibacteraceae</taxon>
        <taxon>Iodobacter</taxon>
    </lineage>
</organism>
<evidence type="ECO:0000259" key="2">
    <source>
        <dbReference type="Pfam" id="PF00905"/>
    </source>
</evidence>
<dbReference type="GO" id="GO:0008658">
    <property type="term" value="F:penicillin binding"/>
    <property type="evidence" value="ECO:0007669"/>
    <property type="project" value="InterPro"/>
</dbReference>
<gene>
    <name evidence="3" type="primary">bla</name>
    <name evidence="4" type="ORF">EV682_101471</name>
    <name evidence="3" type="ORF">NCTC11159_00489</name>
</gene>
<keyword evidence="1" id="KW-0732">Signal</keyword>
<dbReference type="SUPFAM" id="SSF56601">
    <property type="entry name" value="beta-lactamase/transpeptidase-like"/>
    <property type="match status" value="1"/>
</dbReference>
<dbReference type="Proteomes" id="UP000255108">
    <property type="component" value="Unassembled WGS sequence"/>
</dbReference>
<evidence type="ECO:0000313" key="4">
    <source>
        <dbReference type="EMBL" id="TCU90438.1"/>
    </source>
</evidence>
<evidence type="ECO:0000313" key="3">
    <source>
        <dbReference type="EMBL" id="STQ89465.1"/>
    </source>
</evidence>
<proteinExistence type="predicted"/>
<dbReference type="Pfam" id="PF00905">
    <property type="entry name" value="Transpeptidase"/>
    <property type="match status" value="1"/>
</dbReference>